<comment type="caution">
    <text evidence="4">The sequence shown here is derived from an EMBL/GenBank/DDBJ whole genome shotgun (WGS) entry which is preliminary data.</text>
</comment>
<feature type="transmembrane region" description="Helical" evidence="2">
    <location>
        <begin position="110"/>
        <end position="140"/>
    </location>
</feature>
<feature type="compositionally biased region" description="Low complexity" evidence="1">
    <location>
        <begin position="369"/>
        <end position="380"/>
    </location>
</feature>
<dbReference type="Pfam" id="PF25231">
    <property type="entry name" value="DUF7847"/>
    <property type="match status" value="1"/>
</dbReference>
<sequence length="402" mass="42945">MLRHSPATMLGIPLAAALTSSLLSLLSMLLPGGGTMGRMIMDPLAMENDPELMMDSFAGGEFLIFALIGALLGQALMVIAGGSIVLPTLRAAYGFRTGFGQALRLRARRFLPLLAYYLVVGVALFAVLLAVIAGFGFFFAVVAPEAAWVGGILALLSLPVFLFLLLWLTVALLYAPMAIMVEDKGPFAAIGRSFRLNKGMWWPHIGTVLLLALMLMGLMMIITIPSMLLMGVGGSFTMDPDDPAGSFSGVMLITMIVSTILDGIMMGLMMALWVGITTAMYLNARIRQEAVDVALLSAAPHSPDDGRIIPSSVEHLGHLQPTPGQPGPYHPNPYQQPGGYQQGPYGQPPQGQPPYGQDPYGQDPHEQSPYGQNPYGQTPYGQPPYGRPGGQDGGNDDFGRPR</sequence>
<accession>A0A917APU9</accession>
<keyword evidence="5" id="KW-1185">Reference proteome</keyword>
<keyword evidence="2" id="KW-0472">Membrane</keyword>
<dbReference type="Proteomes" id="UP000633136">
    <property type="component" value="Unassembled WGS sequence"/>
</dbReference>
<feature type="compositionally biased region" description="Low complexity" evidence="1">
    <location>
        <begin position="332"/>
        <end position="345"/>
    </location>
</feature>
<proteinExistence type="predicted"/>
<dbReference type="InterPro" id="IPR057169">
    <property type="entry name" value="DUF7847"/>
</dbReference>
<evidence type="ECO:0000256" key="2">
    <source>
        <dbReference type="SAM" id="Phobius"/>
    </source>
</evidence>
<dbReference type="AlphaFoldDB" id="A0A917APU9"/>
<evidence type="ECO:0000313" key="4">
    <source>
        <dbReference type="EMBL" id="GGE64671.1"/>
    </source>
</evidence>
<gene>
    <name evidence="4" type="ORF">GCM10011401_09720</name>
</gene>
<evidence type="ECO:0000259" key="3">
    <source>
        <dbReference type="Pfam" id="PF25231"/>
    </source>
</evidence>
<name>A0A917APU9_9MICC</name>
<feature type="transmembrane region" description="Helical" evidence="2">
    <location>
        <begin position="250"/>
        <end position="276"/>
    </location>
</feature>
<evidence type="ECO:0000313" key="5">
    <source>
        <dbReference type="Proteomes" id="UP000633136"/>
    </source>
</evidence>
<evidence type="ECO:0000256" key="1">
    <source>
        <dbReference type="SAM" id="MobiDB-lite"/>
    </source>
</evidence>
<organism evidence="4 5">
    <name type="scientific">Nesterenkonia cremea</name>
    <dbReference type="NCBI Taxonomy" id="1882340"/>
    <lineage>
        <taxon>Bacteria</taxon>
        <taxon>Bacillati</taxon>
        <taxon>Actinomycetota</taxon>
        <taxon>Actinomycetes</taxon>
        <taxon>Micrococcales</taxon>
        <taxon>Micrococcaceae</taxon>
        <taxon>Nesterenkonia</taxon>
    </lineage>
</organism>
<protein>
    <recommendedName>
        <fullName evidence="3">DUF7847 domain-containing protein</fullName>
    </recommendedName>
</protein>
<keyword evidence="2" id="KW-0812">Transmembrane</keyword>
<reference evidence="4" key="2">
    <citation type="submission" date="2020-09" db="EMBL/GenBank/DDBJ databases">
        <authorList>
            <person name="Sun Q."/>
            <person name="Zhou Y."/>
        </authorList>
    </citation>
    <scope>NUCLEOTIDE SEQUENCE</scope>
    <source>
        <strain evidence="4">CGMCC 1.15388</strain>
    </source>
</reference>
<feature type="transmembrane region" description="Helical" evidence="2">
    <location>
        <begin position="146"/>
        <end position="174"/>
    </location>
</feature>
<feature type="compositionally biased region" description="Low complexity" evidence="1">
    <location>
        <begin position="353"/>
        <end position="362"/>
    </location>
</feature>
<dbReference type="EMBL" id="BMIS01000003">
    <property type="protein sequence ID" value="GGE64671.1"/>
    <property type="molecule type" value="Genomic_DNA"/>
</dbReference>
<feature type="region of interest" description="Disordered" evidence="1">
    <location>
        <begin position="303"/>
        <end position="402"/>
    </location>
</feature>
<keyword evidence="2" id="KW-1133">Transmembrane helix</keyword>
<feature type="transmembrane region" description="Helical" evidence="2">
    <location>
        <begin position="201"/>
        <end position="230"/>
    </location>
</feature>
<feature type="domain" description="DUF7847" evidence="3">
    <location>
        <begin position="79"/>
        <end position="273"/>
    </location>
</feature>
<feature type="transmembrane region" description="Helical" evidence="2">
    <location>
        <begin position="62"/>
        <end position="89"/>
    </location>
</feature>
<reference evidence="4" key="1">
    <citation type="journal article" date="2014" name="Int. J. Syst. Evol. Microbiol.">
        <title>Complete genome sequence of Corynebacterium casei LMG S-19264T (=DSM 44701T), isolated from a smear-ripened cheese.</title>
        <authorList>
            <consortium name="US DOE Joint Genome Institute (JGI-PGF)"/>
            <person name="Walter F."/>
            <person name="Albersmeier A."/>
            <person name="Kalinowski J."/>
            <person name="Ruckert C."/>
        </authorList>
    </citation>
    <scope>NUCLEOTIDE SEQUENCE</scope>
    <source>
        <strain evidence="4">CGMCC 1.15388</strain>
    </source>
</reference>